<evidence type="ECO:0000259" key="2">
    <source>
        <dbReference type="Pfam" id="PF18478"/>
    </source>
</evidence>
<dbReference type="RefSeq" id="WP_008839355.1">
    <property type="nucleotide sequence ID" value="NZ_AHAM01000258.1"/>
</dbReference>
<organism evidence="3 4">
    <name type="scientific">Mesorhizobium alhagi CCNWXJ12-2</name>
    <dbReference type="NCBI Taxonomy" id="1107882"/>
    <lineage>
        <taxon>Bacteria</taxon>
        <taxon>Pseudomonadati</taxon>
        <taxon>Pseudomonadota</taxon>
        <taxon>Alphaproteobacteria</taxon>
        <taxon>Hyphomicrobiales</taxon>
        <taxon>Phyllobacteriaceae</taxon>
        <taxon>Allomesorhizobium</taxon>
    </lineage>
</organism>
<keyword evidence="1" id="KW-1133">Transmembrane helix</keyword>
<dbReference type="Pfam" id="PF18478">
    <property type="entry name" value="PIN_10"/>
    <property type="match status" value="1"/>
</dbReference>
<name>H0HZZ8_9HYPH</name>
<sequence length="131" mass="14684">MKVLIDENLPPALAKALHALFNGDHEVVHLRARFGPGVSDREWIEELSAEGLWIVISGDRRITRNRVEYAAFRKSRLVGFFLSKGLYKAPLIKQMERILALWGAIEAQSGLVAGGAMFLLPMKSTKLEQLK</sequence>
<proteinExistence type="predicted"/>
<dbReference type="Proteomes" id="UP000003250">
    <property type="component" value="Unassembled WGS sequence"/>
</dbReference>
<feature type="domain" description="VapC45 PIN like" evidence="2">
    <location>
        <begin position="1"/>
        <end position="84"/>
    </location>
</feature>
<dbReference type="AlphaFoldDB" id="H0HZZ8"/>
<dbReference type="InterPro" id="IPR041375">
    <property type="entry name" value="VapC45_PIN-like"/>
</dbReference>
<dbReference type="OrthoDB" id="839282at2"/>
<evidence type="ECO:0000313" key="4">
    <source>
        <dbReference type="Proteomes" id="UP000003250"/>
    </source>
</evidence>
<evidence type="ECO:0000313" key="3">
    <source>
        <dbReference type="EMBL" id="EHK53685.1"/>
    </source>
</evidence>
<keyword evidence="4" id="KW-1185">Reference proteome</keyword>
<keyword evidence="1" id="KW-0812">Transmembrane</keyword>
<feature type="transmembrane region" description="Helical" evidence="1">
    <location>
        <begin position="98"/>
        <end position="120"/>
    </location>
</feature>
<reference evidence="3 4" key="1">
    <citation type="journal article" date="2012" name="J. Bacteriol.">
        <title>Draft Genome Sequence of Mesorhizobium alhagi CCNWXJ12-2T, a Novel Salt-Resistant Species Isolated from the Desert of Northwestern China.</title>
        <authorList>
            <person name="Zhou M."/>
            <person name="Chen W."/>
            <person name="Chen H."/>
            <person name="Wei G."/>
        </authorList>
    </citation>
    <scope>NUCLEOTIDE SEQUENCE [LARGE SCALE GENOMIC DNA]</scope>
    <source>
        <strain evidence="3 4">CCNWXJ12-2</strain>
    </source>
</reference>
<dbReference type="EMBL" id="AHAM01000258">
    <property type="protein sequence ID" value="EHK53685.1"/>
    <property type="molecule type" value="Genomic_DNA"/>
</dbReference>
<keyword evidence="1" id="KW-0472">Membrane</keyword>
<protein>
    <recommendedName>
        <fullName evidence="2">VapC45 PIN like domain-containing protein</fullName>
    </recommendedName>
</protein>
<accession>H0HZZ8</accession>
<gene>
    <name evidence="3" type="ORF">MAXJ12_28923</name>
</gene>
<evidence type="ECO:0000256" key="1">
    <source>
        <dbReference type="SAM" id="Phobius"/>
    </source>
</evidence>